<evidence type="ECO:0000313" key="2">
    <source>
        <dbReference type="Proteomes" id="UP000605970"/>
    </source>
</evidence>
<accession>A0A8S9ZTR6</accession>
<evidence type="ECO:0000313" key="1">
    <source>
        <dbReference type="EMBL" id="KAF7636587.1"/>
    </source>
</evidence>
<dbReference type="GO" id="GO:0006623">
    <property type="term" value="P:protein targeting to vacuole"/>
    <property type="evidence" value="ECO:0007669"/>
    <property type="project" value="TreeGrafter"/>
</dbReference>
<keyword evidence="2" id="KW-1185">Reference proteome</keyword>
<dbReference type="AlphaFoldDB" id="A0A8S9ZTR6"/>
<protein>
    <recommendedName>
        <fullName evidence="3">Vacuolar protein sorting-associated protein 13 second N-terminal domain-containing protein</fullName>
    </recommendedName>
</protein>
<dbReference type="EMBL" id="JABEBT010000028">
    <property type="protein sequence ID" value="KAF7636587.1"/>
    <property type="molecule type" value="Genomic_DNA"/>
</dbReference>
<reference evidence="1" key="1">
    <citation type="journal article" date="2020" name="Ecol. Evol.">
        <title>Genome structure and content of the rice root-knot nematode (Meloidogyne graminicola).</title>
        <authorList>
            <person name="Phan N.T."/>
            <person name="Danchin E.G.J."/>
            <person name="Klopp C."/>
            <person name="Perfus-Barbeoch L."/>
            <person name="Kozlowski D.K."/>
            <person name="Koutsovoulos G.D."/>
            <person name="Lopez-Roques C."/>
            <person name="Bouchez O."/>
            <person name="Zahm M."/>
            <person name="Besnard G."/>
            <person name="Bellafiore S."/>
        </authorList>
    </citation>
    <scope>NUCLEOTIDE SEQUENCE</scope>
    <source>
        <strain evidence="1">VN-18</strain>
    </source>
</reference>
<organism evidence="1 2">
    <name type="scientific">Meloidogyne graminicola</name>
    <dbReference type="NCBI Taxonomy" id="189291"/>
    <lineage>
        <taxon>Eukaryota</taxon>
        <taxon>Metazoa</taxon>
        <taxon>Ecdysozoa</taxon>
        <taxon>Nematoda</taxon>
        <taxon>Chromadorea</taxon>
        <taxon>Rhabditida</taxon>
        <taxon>Tylenchina</taxon>
        <taxon>Tylenchomorpha</taxon>
        <taxon>Tylenchoidea</taxon>
        <taxon>Meloidogynidae</taxon>
        <taxon>Meloidogyninae</taxon>
        <taxon>Meloidogyne</taxon>
    </lineage>
</organism>
<comment type="caution">
    <text evidence="1">The sequence shown here is derived from an EMBL/GenBank/DDBJ whole genome shotgun (WGS) entry which is preliminary data.</text>
</comment>
<dbReference type="PANTHER" id="PTHR16166:SF141">
    <property type="entry name" value="INTERMEMBRANE LIPID TRANSFER PROTEIN VPS13D"/>
    <property type="match status" value="1"/>
</dbReference>
<name>A0A8S9ZTR6_9BILA</name>
<dbReference type="Proteomes" id="UP000605970">
    <property type="component" value="Unassembled WGS sequence"/>
</dbReference>
<gene>
    <name evidence="1" type="ORF">Mgra_00003982</name>
</gene>
<proteinExistence type="predicted"/>
<dbReference type="OrthoDB" id="272810at2759"/>
<dbReference type="PANTHER" id="PTHR16166">
    <property type="entry name" value="VACUOLAR PROTEIN SORTING-ASSOCIATED PROTEIN VPS13"/>
    <property type="match status" value="1"/>
</dbReference>
<evidence type="ECO:0008006" key="3">
    <source>
        <dbReference type="Google" id="ProtNLM"/>
    </source>
</evidence>
<sequence length="691" mass="80499">MACRLCRTNSTDGVNIFKKIVVKGFSIYWNPENTCNDSPIVLPLTLESLKSFFSSSSENVNILQPLTLELRMEKNSSHFPLRSKLLPRFKFNVRSQKIELELTQKQVSQIQQFLDDWTMFERARPHRKWRPLSSIITSPRRWWQFAINRQLEQIRCRNICKKPKELFARLHMLNTYCRAYRHRLNCFLSSYKNNLQNVSPLDDKHNATKYSLEETTLLKQIEHGADFSYSDLHILREAVFQKMLTELKQQTFSSDSNVVERTESPFQIIESEPEILQTDISKIQETQAGVGWLNWVSNWFVVDVENLKNNNEIEENNDLFLNDSIYLNNFSIPKLTNSHPLSPELEEIEKRMQSEILQMLNDSLDDYNILRRDNLLAELIFNFTRVHLRVATDKITLQEECKTDETKQINLLMLTFNLDQLCGRINISPKEHRTEMSINVGDLSIQLMKQQQVIATKFLIKEERINEHNEKLYNTDHLKNNNGNEESLFCGFQKNISDSDITTNLLFTIGKRSENSVTNITTKDTSPILELFYKRLAPKLEIYHELNICCAPLAMIVDDYFRSALQDIVGCMEQKPLNHTTTPSDSNNLCTNSSTDSSLLHQIFISLTVPELLIELRNQKASHDLILLTLLSFNFIKKDLEQNWRLNSEQFCIWLLKETTLSDCGMAPFLRFNILGLNAQGTFVVQKCILQ</sequence>
<dbReference type="InterPro" id="IPR026847">
    <property type="entry name" value="VPS13"/>
</dbReference>
<dbReference type="GO" id="GO:0007005">
    <property type="term" value="P:mitochondrion organization"/>
    <property type="evidence" value="ECO:0007669"/>
    <property type="project" value="TreeGrafter"/>
</dbReference>
<dbReference type="GO" id="GO:0045053">
    <property type="term" value="P:protein retention in Golgi apparatus"/>
    <property type="evidence" value="ECO:0007669"/>
    <property type="project" value="TreeGrafter"/>
</dbReference>